<evidence type="ECO:0000256" key="2">
    <source>
        <dbReference type="ARBA" id="ARBA00009130"/>
    </source>
</evidence>
<evidence type="ECO:0000256" key="7">
    <source>
        <dbReference type="SAM" id="MobiDB-lite"/>
    </source>
</evidence>
<dbReference type="InterPro" id="IPR001763">
    <property type="entry name" value="Rhodanese-like_dom"/>
</dbReference>
<keyword evidence="4" id="KW-0274">FAD</keyword>
<dbReference type="SUPFAM" id="SSF51905">
    <property type="entry name" value="FAD/NAD(P)-binding domain"/>
    <property type="match status" value="1"/>
</dbReference>
<dbReference type="PANTHER" id="PTHR43429">
    <property type="entry name" value="PYRIDINE NUCLEOTIDE-DISULFIDE OXIDOREDUCTASE DOMAIN-CONTAINING"/>
    <property type="match status" value="1"/>
</dbReference>
<dbReference type="Pfam" id="PF01206">
    <property type="entry name" value="TusA"/>
    <property type="match status" value="1"/>
</dbReference>
<dbReference type="InterPro" id="IPR001455">
    <property type="entry name" value="TusA-like"/>
</dbReference>
<sequence>MSKKVLIVGGVAGGASAAARLRRLDEHAEIIMFEKGPYISFANCGLPYYIGGSIAERERLLVQTPQGMNDRFRIDVRTHSEVISVDPHQRTVQVRSAERGLYEESYDELILSPGARPVVPDLPGSDHPLIYTVRNIPDIDRIKEKVTAGGGRSAIVIGGGFIGVEMAENLKEAGLNVTLIEGNAQLLAPFDPELAATLAQEMQHKGVNLLFSQRVQGFRSTDRGIGVELGGERLLTADLVILAIGVTPDTAFLQSSGIQLGARGHIAVNEALETNLPHVYAVGDAIEVRDYVHGGKAAIPLAGPANKQGRIVADRIAGLDSVYKGTMGTSVIKIFDMTGASTGSSEKTLKRLGIDYRSIIVHPSSHASYYPGASAIVLKLLFTPEGKVLGAQAVGCEGVEKRIDDIAVTIHFGGHVSDLAELELSYAPPFSSAKDPVNMVGYAAENIVAGRVQSFTYDQLDARIPENSVLLDVRSDLEHRGGHIPGSISIPVDELRGRLNELDPAKEIWVYCQVGFRGYTASQILRQHGYDVRNLSGGYKTYRQAQFAPADFAGVDSGETNDEGQSGDEGQSEKANDNSPLAPLQETAPTPLVPAANQPLTVDHELDARGLSCPGPLMQVKKSMDKIEHGQTLRVQASDPGFYEDIKAWAKMNGSDLLKLERLSGGAIEAVLSKKAAEQRSSLSSAVTPTAAAEDPASTMVVFSGDLDKAIASFIIANGAAASGRKVTMFFTFWGLNVIRKPERQSVVKSKMGRMFDLMLPRSSRKLGLSRMNMMGMGAKMIRGLMKSNNVDSLESLIQSAADQGVELVACQMSMDLMGIQREELMDAVKIGGVGYYLGQASQANHNLFV</sequence>
<dbReference type="Pfam" id="PF00581">
    <property type="entry name" value="Rhodanese"/>
    <property type="match status" value="1"/>
</dbReference>
<dbReference type="SUPFAM" id="SSF64307">
    <property type="entry name" value="SirA-like"/>
    <property type="match status" value="1"/>
</dbReference>
<dbReference type="Gene3D" id="3.30.110.40">
    <property type="entry name" value="TusA-like domain"/>
    <property type="match status" value="1"/>
</dbReference>
<dbReference type="PROSITE" id="PS50206">
    <property type="entry name" value="RHODANESE_3"/>
    <property type="match status" value="1"/>
</dbReference>
<dbReference type="InterPro" id="IPR004099">
    <property type="entry name" value="Pyr_nucl-diS_OxRdtase_dimer"/>
</dbReference>
<dbReference type="SMART" id="SM00450">
    <property type="entry name" value="RHOD"/>
    <property type="match status" value="1"/>
</dbReference>
<evidence type="ECO:0000256" key="1">
    <source>
        <dbReference type="ARBA" id="ARBA00001974"/>
    </source>
</evidence>
<dbReference type="EMBL" id="BMDD01000002">
    <property type="protein sequence ID" value="GGH78087.1"/>
    <property type="molecule type" value="Genomic_DNA"/>
</dbReference>
<dbReference type="PRINTS" id="PR00368">
    <property type="entry name" value="FADPNR"/>
</dbReference>
<dbReference type="InterPro" id="IPR032836">
    <property type="entry name" value="DsrE2-like"/>
</dbReference>
<dbReference type="SUPFAM" id="SSF75169">
    <property type="entry name" value="DsrEFH-like"/>
    <property type="match status" value="1"/>
</dbReference>
<keyword evidence="5" id="KW-0560">Oxidoreductase</keyword>
<dbReference type="Pfam" id="PF07992">
    <property type="entry name" value="Pyr_redox_2"/>
    <property type="match status" value="1"/>
</dbReference>
<feature type="domain" description="Rhodanese" evidence="8">
    <location>
        <begin position="464"/>
        <end position="551"/>
    </location>
</feature>
<dbReference type="InterPro" id="IPR016156">
    <property type="entry name" value="FAD/NAD-linked_Rdtase_dimer_sf"/>
</dbReference>
<dbReference type="Proteomes" id="UP000605427">
    <property type="component" value="Unassembled WGS sequence"/>
</dbReference>
<accession>A0ABQ1ZUX3</accession>
<evidence type="ECO:0000259" key="8">
    <source>
        <dbReference type="PROSITE" id="PS50206"/>
    </source>
</evidence>
<dbReference type="InterPro" id="IPR036868">
    <property type="entry name" value="TusA-like_sf"/>
</dbReference>
<feature type="region of interest" description="Disordered" evidence="7">
    <location>
        <begin position="553"/>
        <end position="595"/>
    </location>
</feature>
<dbReference type="Gene3D" id="3.40.250.10">
    <property type="entry name" value="Rhodanese-like domain"/>
    <property type="match status" value="1"/>
</dbReference>
<evidence type="ECO:0000256" key="5">
    <source>
        <dbReference type="ARBA" id="ARBA00023002"/>
    </source>
</evidence>
<dbReference type="Pfam" id="PF02852">
    <property type="entry name" value="Pyr_redox_dim"/>
    <property type="match status" value="1"/>
</dbReference>
<comment type="similarity">
    <text evidence="2">Belongs to the class-III pyridine nucleotide-disulfide oxidoreductase family.</text>
</comment>
<keyword evidence="10" id="KW-1185">Reference proteome</keyword>
<dbReference type="InterPro" id="IPR036873">
    <property type="entry name" value="Rhodanese-like_dom_sf"/>
</dbReference>
<evidence type="ECO:0000313" key="9">
    <source>
        <dbReference type="EMBL" id="GGH78087.1"/>
    </source>
</evidence>
<dbReference type="PROSITE" id="PS01148">
    <property type="entry name" value="UPF0033"/>
    <property type="match status" value="1"/>
</dbReference>
<proteinExistence type="inferred from homology"/>
<dbReference type="RefSeq" id="WP_172247372.1">
    <property type="nucleotide sequence ID" value="NZ_BMDD01000002.1"/>
</dbReference>
<evidence type="ECO:0000256" key="4">
    <source>
        <dbReference type="ARBA" id="ARBA00022827"/>
    </source>
</evidence>
<name>A0ABQ1ZUX3_9BACL</name>
<dbReference type="CDD" id="cd01524">
    <property type="entry name" value="RHOD_Pyr_redox"/>
    <property type="match status" value="1"/>
</dbReference>
<evidence type="ECO:0000256" key="3">
    <source>
        <dbReference type="ARBA" id="ARBA00022630"/>
    </source>
</evidence>
<dbReference type="Gene3D" id="3.50.50.60">
    <property type="entry name" value="FAD/NAD(P)-binding domain"/>
    <property type="match status" value="2"/>
</dbReference>
<dbReference type="SUPFAM" id="SSF55424">
    <property type="entry name" value="FAD/NAD-linked reductases, dimerisation (C-terminal) domain"/>
    <property type="match status" value="1"/>
</dbReference>
<evidence type="ECO:0000313" key="10">
    <source>
        <dbReference type="Proteomes" id="UP000605427"/>
    </source>
</evidence>
<dbReference type="PANTHER" id="PTHR43429:SF1">
    <property type="entry name" value="NAD(P)H SULFUR OXIDOREDUCTASE (COA-DEPENDENT)"/>
    <property type="match status" value="1"/>
</dbReference>
<evidence type="ECO:0000256" key="6">
    <source>
        <dbReference type="ARBA" id="ARBA00023284"/>
    </source>
</evidence>
<dbReference type="InterPro" id="IPR023753">
    <property type="entry name" value="FAD/NAD-binding_dom"/>
</dbReference>
<comment type="caution">
    <text evidence="9">The sequence shown here is derived from an EMBL/GenBank/DDBJ whole genome shotgun (WGS) entry which is preliminary data.</text>
</comment>
<organism evidence="9 10">
    <name type="scientific">Saccharibacillus endophyticus</name>
    <dbReference type="NCBI Taxonomy" id="2060666"/>
    <lineage>
        <taxon>Bacteria</taxon>
        <taxon>Bacillati</taxon>
        <taxon>Bacillota</taxon>
        <taxon>Bacilli</taxon>
        <taxon>Bacillales</taxon>
        <taxon>Paenibacillaceae</taxon>
        <taxon>Saccharibacillus</taxon>
    </lineage>
</organism>
<dbReference type="SUPFAM" id="SSF52821">
    <property type="entry name" value="Rhodanese/Cell cycle control phosphatase"/>
    <property type="match status" value="1"/>
</dbReference>
<protein>
    <submittedName>
        <fullName evidence="9">CoA-disulfide reductase</fullName>
    </submittedName>
</protein>
<dbReference type="InterPro" id="IPR036188">
    <property type="entry name" value="FAD/NAD-bd_sf"/>
</dbReference>
<dbReference type="Gene3D" id="3.40.1260.10">
    <property type="entry name" value="DsrEFH-like"/>
    <property type="match status" value="1"/>
</dbReference>
<comment type="cofactor">
    <cofactor evidence="1">
        <name>FAD</name>
        <dbReference type="ChEBI" id="CHEBI:57692"/>
    </cofactor>
</comment>
<gene>
    <name evidence="9" type="ORF">GCM10007362_22840</name>
</gene>
<reference evidence="10" key="1">
    <citation type="journal article" date="2019" name="Int. J. Syst. Evol. Microbiol.">
        <title>The Global Catalogue of Microorganisms (GCM) 10K type strain sequencing project: providing services to taxonomists for standard genome sequencing and annotation.</title>
        <authorList>
            <consortium name="The Broad Institute Genomics Platform"/>
            <consortium name="The Broad Institute Genome Sequencing Center for Infectious Disease"/>
            <person name="Wu L."/>
            <person name="Ma J."/>
        </authorList>
    </citation>
    <scope>NUCLEOTIDE SEQUENCE [LARGE SCALE GENOMIC DNA]</scope>
    <source>
        <strain evidence="10">CCM 8702</strain>
    </source>
</reference>
<keyword evidence="6" id="KW-0676">Redox-active center</keyword>
<dbReference type="InterPro" id="IPR027396">
    <property type="entry name" value="DsrEFH-like"/>
</dbReference>
<dbReference type="PRINTS" id="PR00411">
    <property type="entry name" value="PNDRDTASEI"/>
</dbReference>
<keyword evidence="3" id="KW-0285">Flavoprotein</keyword>
<dbReference type="Pfam" id="PF13686">
    <property type="entry name" value="DrsE_2"/>
    <property type="match status" value="1"/>
</dbReference>
<dbReference type="InterPro" id="IPR050260">
    <property type="entry name" value="FAD-bd_OxRdtase"/>
</dbReference>